<feature type="signal peptide" evidence="1">
    <location>
        <begin position="1"/>
        <end position="22"/>
    </location>
</feature>
<dbReference type="EMBL" id="JARIHO010000120">
    <property type="protein sequence ID" value="KAJ7302166.1"/>
    <property type="molecule type" value="Genomic_DNA"/>
</dbReference>
<gene>
    <name evidence="2" type="ORF">DFH08DRAFT_905936</name>
</gene>
<name>A0AAD7E8R6_9AGAR</name>
<sequence>MLPIQPIYIAAVALAFALTTHAQVCNQCPVADNIDRPLTGNTPLVPGAGMCCIYGGQTCCYDSVATITFDGSGFCPQNFVPIHRSCFVNGQ</sequence>
<organism evidence="2 3">
    <name type="scientific">Mycena albidolilacea</name>
    <dbReference type="NCBI Taxonomy" id="1033008"/>
    <lineage>
        <taxon>Eukaryota</taxon>
        <taxon>Fungi</taxon>
        <taxon>Dikarya</taxon>
        <taxon>Basidiomycota</taxon>
        <taxon>Agaricomycotina</taxon>
        <taxon>Agaricomycetes</taxon>
        <taxon>Agaricomycetidae</taxon>
        <taxon>Agaricales</taxon>
        <taxon>Marasmiineae</taxon>
        <taxon>Mycenaceae</taxon>
        <taxon>Mycena</taxon>
    </lineage>
</organism>
<dbReference type="Proteomes" id="UP001218218">
    <property type="component" value="Unassembled WGS sequence"/>
</dbReference>
<keyword evidence="1" id="KW-0732">Signal</keyword>
<comment type="caution">
    <text evidence="2">The sequence shown here is derived from an EMBL/GenBank/DDBJ whole genome shotgun (WGS) entry which is preliminary data.</text>
</comment>
<protein>
    <submittedName>
        <fullName evidence="2">Uncharacterized protein</fullName>
    </submittedName>
</protein>
<evidence type="ECO:0000256" key="1">
    <source>
        <dbReference type="SAM" id="SignalP"/>
    </source>
</evidence>
<accession>A0AAD7E8R6</accession>
<keyword evidence="3" id="KW-1185">Reference proteome</keyword>
<feature type="chain" id="PRO_5041905889" evidence="1">
    <location>
        <begin position="23"/>
        <end position="91"/>
    </location>
</feature>
<proteinExistence type="predicted"/>
<reference evidence="2" key="1">
    <citation type="submission" date="2023-03" db="EMBL/GenBank/DDBJ databases">
        <title>Massive genome expansion in bonnet fungi (Mycena s.s.) driven by repeated elements and novel gene families across ecological guilds.</title>
        <authorList>
            <consortium name="Lawrence Berkeley National Laboratory"/>
            <person name="Harder C.B."/>
            <person name="Miyauchi S."/>
            <person name="Viragh M."/>
            <person name="Kuo A."/>
            <person name="Thoen E."/>
            <person name="Andreopoulos B."/>
            <person name="Lu D."/>
            <person name="Skrede I."/>
            <person name="Drula E."/>
            <person name="Henrissat B."/>
            <person name="Morin E."/>
            <person name="Kohler A."/>
            <person name="Barry K."/>
            <person name="LaButti K."/>
            <person name="Morin E."/>
            <person name="Salamov A."/>
            <person name="Lipzen A."/>
            <person name="Mereny Z."/>
            <person name="Hegedus B."/>
            <person name="Baldrian P."/>
            <person name="Stursova M."/>
            <person name="Weitz H."/>
            <person name="Taylor A."/>
            <person name="Grigoriev I.V."/>
            <person name="Nagy L.G."/>
            <person name="Martin F."/>
            <person name="Kauserud H."/>
        </authorList>
    </citation>
    <scope>NUCLEOTIDE SEQUENCE</scope>
    <source>
        <strain evidence="2">CBHHK002</strain>
    </source>
</reference>
<evidence type="ECO:0000313" key="3">
    <source>
        <dbReference type="Proteomes" id="UP001218218"/>
    </source>
</evidence>
<dbReference type="AlphaFoldDB" id="A0AAD7E8R6"/>
<evidence type="ECO:0000313" key="2">
    <source>
        <dbReference type="EMBL" id="KAJ7302166.1"/>
    </source>
</evidence>